<comment type="caution">
    <text evidence="2">The sequence shown here is derived from an EMBL/GenBank/DDBJ whole genome shotgun (WGS) entry which is preliminary data.</text>
</comment>
<organism evidence="2 3">
    <name type="scientific">Tuber borchii</name>
    <name type="common">White truffle</name>
    <dbReference type="NCBI Taxonomy" id="42251"/>
    <lineage>
        <taxon>Eukaryota</taxon>
        <taxon>Fungi</taxon>
        <taxon>Dikarya</taxon>
        <taxon>Ascomycota</taxon>
        <taxon>Pezizomycotina</taxon>
        <taxon>Pezizomycetes</taxon>
        <taxon>Pezizales</taxon>
        <taxon>Tuberaceae</taxon>
        <taxon>Tuber</taxon>
    </lineage>
</organism>
<gene>
    <name evidence="2" type="ORF">B9Z19DRAFT_1169624</name>
</gene>
<dbReference type="OrthoDB" id="4638065at2759"/>
<dbReference type="AlphaFoldDB" id="A0A2T6ZAC8"/>
<feature type="compositionally biased region" description="Polar residues" evidence="1">
    <location>
        <begin position="112"/>
        <end position="125"/>
    </location>
</feature>
<feature type="region of interest" description="Disordered" evidence="1">
    <location>
        <begin position="104"/>
        <end position="125"/>
    </location>
</feature>
<protein>
    <submittedName>
        <fullName evidence="2">Uncharacterized protein</fullName>
    </submittedName>
</protein>
<dbReference type="Proteomes" id="UP000244722">
    <property type="component" value="Unassembled WGS sequence"/>
</dbReference>
<sequence length="476" mass="52988">MPPIRSAPKASGKRRSARNQNTGPPHGANNHTKIHGSLADQVDISTKQFDGLACRKQAGTGPTKRITVGKKKVDVTRNNKELEEWLDLRMKLLKIVKKDCEEARERGDESFRTTQNAERSSGSVSWSRQDQRQYLKAHSLRTVILVPVRMTNFLNGAVPGRTALCYPVQSFSELAQQFTPDFDHPGQRENIIEVFFGIDINTHDPTILLEPLQSCSISELDQIGSTYQNIEIAEGSFYLALDTNYQRIFAHFSNPCSLVFGPEIGQCVLETTMKNINQYTQIQPPSLPKVQVNYDYQQWLPAQLTPSLVPKALYGVYYWGVWKNPEHENSPPVCTPDITRPGARAQLSLQALFASFANITQVKSVLLGALDSEKRNLMRSTATNLPPHLNSLFPLSLNDCFSIHACSVNVTARPHAPRTDIDWEMVATLGNFCGGELCIANLKRSFNCTTGAINVDRQPYVLGILYACSAPVLGVE</sequence>
<keyword evidence="3" id="KW-1185">Reference proteome</keyword>
<reference evidence="2 3" key="1">
    <citation type="submission" date="2017-04" db="EMBL/GenBank/DDBJ databases">
        <title>Draft genome sequence of Tuber borchii Vittad., a whitish edible truffle.</title>
        <authorList>
            <consortium name="DOE Joint Genome Institute"/>
            <person name="Murat C."/>
            <person name="Kuo A."/>
            <person name="Barry K.W."/>
            <person name="Clum A."/>
            <person name="Dockter R.B."/>
            <person name="Fauchery L."/>
            <person name="Iotti M."/>
            <person name="Kohler A."/>
            <person name="Labutti K."/>
            <person name="Lindquist E.A."/>
            <person name="Lipzen A."/>
            <person name="Ohm R.A."/>
            <person name="Wang M."/>
            <person name="Grigoriev I.V."/>
            <person name="Zambonelli A."/>
            <person name="Martin F.M."/>
        </authorList>
    </citation>
    <scope>NUCLEOTIDE SEQUENCE [LARGE SCALE GENOMIC DNA]</scope>
    <source>
        <strain evidence="2 3">Tbo3840</strain>
    </source>
</reference>
<proteinExistence type="predicted"/>
<evidence type="ECO:0000313" key="3">
    <source>
        <dbReference type="Proteomes" id="UP000244722"/>
    </source>
</evidence>
<name>A0A2T6ZAC8_TUBBO</name>
<accession>A0A2T6ZAC8</accession>
<feature type="region of interest" description="Disordered" evidence="1">
    <location>
        <begin position="1"/>
        <end position="33"/>
    </location>
</feature>
<evidence type="ECO:0000313" key="2">
    <source>
        <dbReference type="EMBL" id="PUU72423.1"/>
    </source>
</evidence>
<evidence type="ECO:0000256" key="1">
    <source>
        <dbReference type="SAM" id="MobiDB-lite"/>
    </source>
</evidence>
<dbReference type="EMBL" id="NESQ01000540">
    <property type="protein sequence ID" value="PUU72423.1"/>
    <property type="molecule type" value="Genomic_DNA"/>
</dbReference>